<dbReference type="OrthoDB" id="295029at2759"/>
<feature type="region of interest" description="Disordered" evidence="3">
    <location>
        <begin position="784"/>
        <end position="881"/>
    </location>
</feature>
<accession>F0VA73</accession>
<feature type="region of interest" description="Disordered" evidence="3">
    <location>
        <begin position="54"/>
        <end position="100"/>
    </location>
</feature>
<dbReference type="OMA" id="EELNHYS"/>
<evidence type="ECO:0000313" key="4">
    <source>
        <dbReference type="EMBL" id="CBZ50562.1"/>
    </source>
</evidence>
<feature type="compositionally biased region" description="Basic and acidic residues" evidence="3">
    <location>
        <begin position="500"/>
        <end position="516"/>
    </location>
</feature>
<dbReference type="Proteomes" id="UP000007494">
    <property type="component" value="Chromosome IV"/>
</dbReference>
<dbReference type="GeneID" id="13441595"/>
<sequence length="1328" mass="140491">MEEVGGSYWSMLEEEEDHQQCLSALLSATPYAFEAQVCEGTASAGASPVDLCDRAHPREGDAQPNATADLGGCMRDDGEERGELENGLSADPTPENEAARSTAAAATLELVLNSDQFMQELHAKETALIRFLSSPVVIGELVRLLTVLPGEDASFAQKYSSPYYAAEVFCSHSSPIILALLTDPNCATARDAFWNFLANPAPLNPVLAGYFSRCWQAIVKAHPDETVAYLASLGDAPQALARHLYSRSIADLYKCVLYVEQCIPALIEPSTIIPTLFRLLKHSADTRPFPRRATASAPRALGDGNACSLTPSEAAESGSSCASTEESSAEAPSVSPASCASEAAQTREEDEDVMCGLEGQVCVTLVARELIYQRLFISYFPVLLRDLTSQQVLLQLVDMVTSECPSCVSSGVSILTDLLCCTCVGENQISEASGPGTASDPPTLGAPMDGPETATDEDGDAEPPAASEGNTETPNSDGEGGEEEGREGDLGNTAGDDEGDSRTEDERQKVERRKNDGATGAGQEDATEHGTRGGALTSDEKAETADPPEQRLFSRPGEEEFVLAAGDSGTFENGADASLAAPQRDRASSGVSTDNDAGAKAGDAAGRGANERSETEAREGNPQEGRGTGPSSDPFVSSSAAVSSGQRDGLASETGETGETGDRGETDEAFSPFQGSGASSSCGGPAEARGGEDEEPHRNVLALSGGAQESEEEGLDIRGFNGVFEIEEDETLASSVFAKEDRKWIQQLEAGEFVELYIHPNLDRLMAKLTACCGFEDVARAAQESARGDTDKAAPEKQNPLAEKANPNGRAAARTEGTPEPANRGEPEAKPRTEEPQDTPSSPFSSPPSSASSPPSPAFSSPPFSSPAFSSPASSASLEVPGASRAPLPLCSCSPTSAHGASFAFSGPFSRWRLKGCGASLASSRLANGEFPAVGMETLELLTLVKSLLKSNAVRTASALLQRGVLDLAVELLFLHPWNTLLHLTVTDMLQSVLQRSELDSGPQIVFQHTRLIPLLIAHFQAKRRSRQALAATLDGARALGRRRGSEETNGGGQETGEREADDRNRGSRQKREKRETCGYTAHLLQIAQLVGATLEAKPELLDLLPVVWQRQWDDVVSELLYYQQMILSEDAVSLDLEDGTLATLPAVRTLGDSFPSSGDSFGGSGVYTAKPAFESDTSGAAYNGNLQDVYASSDLFGAGASHGEGAFGDAPLSDAGNHATRGARTSDGYGGTFCQNPQSHGGAHAFRPVRQDSIELALLREQAPTESVRGERGEERRQDEARSADNARGVDNLSRRGPDKDVDQETNGEDGKEKEDSLKKRGEDEQV</sequence>
<gene>
    <name evidence="5" type="ORF">BN1204_010310</name>
    <name evidence="4" type="ORF">NCLIV_010310</name>
</gene>
<dbReference type="EMBL" id="FR823384">
    <property type="protein sequence ID" value="CBZ50562.1"/>
    <property type="molecule type" value="Genomic_DNA"/>
</dbReference>
<feature type="compositionally biased region" description="Low complexity" evidence="3">
    <location>
        <begin position="598"/>
        <end position="608"/>
    </location>
</feature>
<feature type="compositionally biased region" description="Basic and acidic residues" evidence="3">
    <location>
        <begin position="1294"/>
        <end position="1328"/>
    </location>
</feature>
<reference evidence="5" key="4">
    <citation type="journal article" date="2015" name="PLoS ONE">
        <title>Comprehensive Evaluation of Toxoplasma gondii VEG and Neospora caninum LIV Genomes with Tachyzoite Stage Transcriptome and Proteome Defines Novel Transcript Features.</title>
        <authorList>
            <person name="Ramaprasad A."/>
            <person name="Mourier T."/>
            <person name="Naeem R."/>
            <person name="Malas T.B."/>
            <person name="Moussa E."/>
            <person name="Panigrahi A."/>
            <person name="Vermont S.J."/>
            <person name="Otto T.D."/>
            <person name="Wastling J."/>
            <person name="Pain A."/>
        </authorList>
    </citation>
    <scope>NUCLEOTIDE SEQUENCE</scope>
    <source>
        <strain evidence="5">Liverpool</strain>
    </source>
</reference>
<feature type="compositionally biased region" description="Basic and acidic residues" evidence="3">
    <location>
        <begin position="1056"/>
        <end position="1066"/>
    </location>
</feature>
<keyword evidence="2" id="KW-0131">Cell cycle</keyword>
<dbReference type="GO" id="GO:0019903">
    <property type="term" value="F:protein phosphatase binding"/>
    <property type="evidence" value="ECO:0007669"/>
    <property type="project" value="InterPro"/>
</dbReference>
<evidence type="ECO:0000313" key="6">
    <source>
        <dbReference type="Proteomes" id="UP000007494"/>
    </source>
</evidence>
<keyword evidence="6" id="KW-1185">Reference proteome</keyword>
<reference evidence="6" key="3">
    <citation type="journal article" date="2012" name="PLoS Pathog.">
        <title>Comparative genomics of the apicomplexan parasites Toxoplasma gondii and Neospora caninum: Coccidia differing in host range and transmission strategy.</title>
        <authorList>
            <person name="Reid A.J."/>
            <person name="Vermont S.J."/>
            <person name="Cotton J.A."/>
            <person name="Harris D."/>
            <person name="Hill-Cawthorne G.A."/>
            <person name="Konen-Waisman S."/>
            <person name="Latham S.M."/>
            <person name="Mourier T."/>
            <person name="Norton R."/>
            <person name="Quail M.A."/>
            <person name="Sanders M."/>
            <person name="Shanmugam D."/>
            <person name="Sohal A."/>
            <person name="Wasmuth J.D."/>
            <person name="Brunk B."/>
            <person name="Grigg M.E."/>
            <person name="Howard J.C."/>
            <person name="Parkinson J."/>
            <person name="Roos D.S."/>
            <person name="Trees A.J."/>
            <person name="Berriman M."/>
            <person name="Pain A."/>
            <person name="Wastling J.M."/>
        </authorList>
    </citation>
    <scope>NUCLEOTIDE SEQUENCE [LARGE SCALE GENOMIC DNA]</scope>
    <source>
        <strain evidence="6">Liverpool</strain>
    </source>
</reference>
<dbReference type="PANTHER" id="PTHR12634:SF8">
    <property type="entry name" value="FIERY MOUNTAIN, ISOFORM D"/>
    <property type="match status" value="1"/>
</dbReference>
<feature type="region of interest" description="Disordered" evidence="3">
    <location>
        <begin position="317"/>
        <end position="343"/>
    </location>
</feature>
<feature type="compositionally biased region" description="Basic and acidic residues" evidence="3">
    <location>
        <begin position="786"/>
        <end position="795"/>
    </location>
</feature>
<reference evidence="4" key="1">
    <citation type="submission" date="2011-02" db="EMBL/GenBank/DDBJ databases">
        <authorList>
            <person name="Aslett M."/>
        </authorList>
    </citation>
    <scope>NUCLEOTIDE SEQUENCE</scope>
    <source>
        <strain evidence="4">Liverpool</strain>
    </source>
</reference>
<feature type="compositionally biased region" description="Low complexity" evidence="3">
    <location>
        <begin position="840"/>
        <end position="877"/>
    </location>
</feature>
<dbReference type="EMBL" id="LN714478">
    <property type="protein sequence ID" value="CEL65174.1"/>
    <property type="molecule type" value="Genomic_DNA"/>
</dbReference>
<feature type="compositionally biased region" description="Basic and acidic residues" evidence="3">
    <location>
        <begin position="74"/>
        <end position="84"/>
    </location>
</feature>
<comment type="similarity">
    <text evidence="1">Belongs to the SAPS family.</text>
</comment>
<feature type="region of interest" description="Disordered" evidence="3">
    <location>
        <begin position="1260"/>
        <end position="1328"/>
    </location>
</feature>
<feature type="region of interest" description="Disordered" evidence="3">
    <location>
        <begin position="1041"/>
        <end position="1075"/>
    </location>
</feature>
<name>F0VA73_NEOCL</name>
<dbReference type="GO" id="GO:0019888">
    <property type="term" value="F:protein phosphatase regulator activity"/>
    <property type="evidence" value="ECO:0007669"/>
    <property type="project" value="TreeGrafter"/>
</dbReference>
<feature type="compositionally biased region" description="Basic and acidic residues" evidence="3">
    <location>
        <begin position="823"/>
        <end position="835"/>
    </location>
</feature>
<feature type="region of interest" description="Disordered" evidence="3">
    <location>
        <begin position="1210"/>
        <end position="1245"/>
    </location>
</feature>
<evidence type="ECO:0000256" key="3">
    <source>
        <dbReference type="SAM" id="MobiDB-lite"/>
    </source>
</evidence>
<dbReference type="PANTHER" id="PTHR12634">
    <property type="entry name" value="SIT4 YEAST -ASSOCIATING PROTEIN-RELATED"/>
    <property type="match status" value="1"/>
</dbReference>
<organism evidence="4 6">
    <name type="scientific">Neospora caninum (strain Liverpool)</name>
    <dbReference type="NCBI Taxonomy" id="572307"/>
    <lineage>
        <taxon>Eukaryota</taxon>
        <taxon>Sar</taxon>
        <taxon>Alveolata</taxon>
        <taxon>Apicomplexa</taxon>
        <taxon>Conoidasida</taxon>
        <taxon>Coccidia</taxon>
        <taxon>Eucoccidiorida</taxon>
        <taxon>Eimeriorina</taxon>
        <taxon>Sarcocystidae</taxon>
        <taxon>Neospora</taxon>
    </lineage>
</organism>
<dbReference type="InParanoid" id="F0VA73"/>
<reference evidence="4" key="2">
    <citation type="submission" date="2011-03" db="EMBL/GenBank/DDBJ databases">
        <title>Comparative genomics and transcriptomics of Neospora caninum and Toxoplasma gondii.</title>
        <authorList>
            <person name="Reid A.J."/>
            <person name="Sohal A."/>
            <person name="Harris D."/>
            <person name="Quail M."/>
            <person name="Sanders M."/>
            <person name="Berriman M."/>
            <person name="Wastling J.M."/>
            <person name="Pain A."/>
        </authorList>
    </citation>
    <scope>NUCLEOTIDE SEQUENCE</scope>
    <source>
        <strain evidence="4">Liverpool</strain>
    </source>
</reference>
<dbReference type="VEuPathDB" id="ToxoDB:NCLIV_010310"/>
<evidence type="ECO:0008006" key="7">
    <source>
        <dbReference type="Google" id="ProtNLM"/>
    </source>
</evidence>
<dbReference type="InterPro" id="IPR007587">
    <property type="entry name" value="SAPS"/>
</dbReference>
<dbReference type="RefSeq" id="XP_003880595.1">
    <property type="nucleotide sequence ID" value="XM_003880546.1"/>
</dbReference>
<dbReference type="Pfam" id="PF04499">
    <property type="entry name" value="SAPS"/>
    <property type="match status" value="1"/>
</dbReference>
<feature type="compositionally biased region" description="Basic and acidic residues" evidence="3">
    <location>
        <begin position="1269"/>
        <end position="1286"/>
    </location>
</feature>
<feature type="compositionally biased region" description="Basic and acidic residues" evidence="3">
    <location>
        <begin position="609"/>
        <end position="621"/>
    </location>
</feature>
<feature type="region of interest" description="Disordered" evidence="3">
    <location>
        <begin position="430"/>
        <end position="714"/>
    </location>
</feature>
<feature type="compositionally biased region" description="Polar residues" evidence="3">
    <location>
        <begin position="629"/>
        <end position="646"/>
    </location>
</feature>
<evidence type="ECO:0000256" key="1">
    <source>
        <dbReference type="ARBA" id="ARBA00006180"/>
    </source>
</evidence>
<protein>
    <recommendedName>
        <fullName evidence="7">SIT4 phosphatase-associated protein</fullName>
    </recommendedName>
</protein>
<proteinExistence type="inferred from homology"/>
<evidence type="ECO:0000313" key="5">
    <source>
        <dbReference type="EMBL" id="CEL65174.1"/>
    </source>
</evidence>
<feature type="compositionally biased region" description="Basic and acidic residues" evidence="3">
    <location>
        <begin position="689"/>
        <end position="698"/>
    </location>
</feature>
<evidence type="ECO:0000256" key="2">
    <source>
        <dbReference type="ARBA" id="ARBA00023306"/>
    </source>
</evidence>
<dbReference type="eggNOG" id="KOG2073">
    <property type="taxonomic scope" value="Eukaryota"/>
</dbReference>
<feature type="compositionally biased region" description="Low complexity" evidence="3">
    <location>
        <begin position="675"/>
        <end position="684"/>
    </location>
</feature>